<evidence type="ECO:0000256" key="3">
    <source>
        <dbReference type="ARBA" id="ARBA00022475"/>
    </source>
</evidence>
<evidence type="ECO:0000256" key="1">
    <source>
        <dbReference type="ARBA" id="ARBA00004651"/>
    </source>
</evidence>
<dbReference type="EMBL" id="CP050266">
    <property type="protein sequence ID" value="QIR06247.1"/>
    <property type="molecule type" value="Genomic_DNA"/>
</dbReference>
<dbReference type="Pfam" id="PF00664">
    <property type="entry name" value="ABC_membrane"/>
    <property type="match status" value="1"/>
</dbReference>
<dbReference type="SMART" id="SM00382">
    <property type="entry name" value="AAA"/>
    <property type="match status" value="1"/>
</dbReference>
<keyword evidence="5" id="KW-0547">Nucleotide-binding</keyword>
<evidence type="ECO:0000256" key="9">
    <source>
        <dbReference type="ARBA" id="ARBA00023055"/>
    </source>
</evidence>
<keyword evidence="6 14" id="KW-0067">ATP-binding</keyword>
<gene>
    <name evidence="14" type="primary">msbA</name>
    <name evidence="14" type="ORF">HBA18_07575</name>
</gene>
<feature type="transmembrane region" description="Helical" evidence="11">
    <location>
        <begin position="144"/>
        <end position="164"/>
    </location>
</feature>
<keyword evidence="7" id="KW-1278">Translocase</keyword>
<accession>A0ABX6K3W9</accession>
<dbReference type="Pfam" id="PF00005">
    <property type="entry name" value="ABC_tran"/>
    <property type="match status" value="1"/>
</dbReference>
<proteinExistence type="predicted"/>
<reference evidence="14 15" key="1">
    <citation type="submission" date="2020-03" db="EMBL/GenBank/DDBJ databases">
        <title>Genome mining reveals the biosynthetic pathways of PHA and ectoines of the halophilic strain Salinivibrio costicola M318 isolated from fermented shrimp paste.</title>
        <authorList>
            <person name="Doan T.V."/>
            <person name="Tran L.T."/>
            <person name="Trieu T.A."/>
            <person name="Nguyen Q.V."/>
            <person name="Quach T.N."/>
            <person name="Phi T.Q."/>
            <person name="Kumar S."/>
        </authorList>
    </citation>
    <scope>NUCLEOTIDE SEQUENCE [LARGE SCALE GENOMIC DNA]</scope>
    <source>
        <strain evidence="14 15">M318</strain>
    </source>
</reference>
<dbReference type="InterPro" id="IPR003593">
    <property type="entry name" value="AAA+_ATPase"/>
</dbReference>
<dbReference type="PANTHER" id="PTHR43394">
    <property type="entry name" value="ATP-DEPENDENT PERMEASE MDL1, MITOCHONDRIAL"/>
    <property type="match status" value="1"/>
</dbReference>
<feature type="transmembrane region" description="Helical" evidence="11">
    <location>
        <begin position="246"/>
        <end position="271"/>
    </location>
</feature>
<dbReference type="PANTHER" id="PTHR43394:SF1">
    <property type="entry name" value="ATP-BINDING CASSETTE SUB-FAMILY B MEMBER 10, MITOCHONDRIAL"/>
    <property type="match status" value="1"/>
</dbReference>
<dbReference type="SUPFAM" id="SSF90123">
    <property type="entry name" value="ABC transporter transmembrane region"/>
    <property type="match status" value="1"/>
</dbReference>
<evidence type="ECO:0000256" key="6">
    <source>
        <dbReference type="ARBA" id="ARBA00022840"/>
    </source>
</evidence>
<dbReference type="InterPro" id="IPR027417">
    <property type="entry name" value="P-loop_NTPase"/>
</dbReference>
<dbReference type="InterPro" id="IPR003439">
    <property type="entry name" value="ABC_transporter-like_ATP-bd"/>
</dbReference>
<protein>
    <submittedName>
        <fullName evidence="14">Lipid A ABC transporter ATP-binding protein/permease MsbA</fullName>
    </submittedName>
</protein>
<evidence type="ECO:0000313" key="15">
    <source>
        <dbReference type="Proteomes" id="UP000501408"/>
    </source>
</evidence>
<dbReference type="CDD" id="cd03251">
    <property type="entry name" value="ABCC_MsbA"/>
    <property type="match status" value="1"/>
</dbReference>
<dbReference type="Gene3D" id="1.20.1560.10">
    <property type="entry name" value="ABC transporter type 1, transmembrane domain"/>
    <property type="match status" value="1"/>
</dbReference>
<feature type="domain" description="ABC transporter" evidence="12">
    <location>
        <begin position="344"/>
        <end position="580"/>
    </location>
</feature>
<dbReference type="Proteomes" id="UP000501408">
    <property type="component" value="Chromosome 1"/>
</dbReference>
<feature type="transmembrane region" description="Helical" evidence="11">
    <location>
        <begin position="25"/>
        <end position="52"/>
    </location>
</feature>
<feature type="transmembrane region" description="Helical" evidence="11">
    <location>
        <begin position="72"/>
        <end position="96"/>
    </location>
</feature>
<keyword evidence="4 11" id="KW-0812">Transmembrane</keyword>
<keyword evidence="10 11" id="KW-0472">Membrane</keyword>
<dbReference type="InterPro" id="IPR036640">
    <property type="entry name" value="ABC1_TM_sf"/>
</dbReference>
<evidence type="ECO:0000256" key="10">
    <source>
        <dbReference type="ARBA" id="ARBA00023136"/>
    </source>
</evidence>
<dbReference type="Gene3D" id="3.40.50.300">
    <property type="entry name" value="P-loop containing nucleotide triphosphate hydrolases"/>
    <property type="match status" value="1"/>
</dbReference>
<evidence type="ECO:0000256" key="5">
    <source>
        <dbReference type="ARBA" id="ARBA00022741"/>
    </source>
</evidence>
<name>A0ABX6K3W9_SALCS</name>
<dbReference type="NCBIfam" id="NF008381">
    <property type="entry name" value="PRK11176.1"/>
    <property type="match status" value="1"/>
</dbReference>
<dbReference type="PROSITE" id="PS50929">
    <property type="entry name" value="ABC_TM1F"/>
    <property type="match status" value="1"/>
</dbReference>
<evidence type="ECO:0000259" key="13">
    <source>
        <dbReference type="PROSITE" id="PS50929"/>
    </source>
</evidence>
<keyword evidence="9" id="KW-0445">Lipid transport</keyword>
<keyword evidence="8 11" id="KW-1133">Transmembrane helix</keyword>
<dbReference type="InterPro" id="IPR011527">
    <property type="entry name" value="ABC1_TM_dom"/>
</dbReference>
<keyword evidence="2" id="KW-0813">Transport</keyword>
<evidence type="ECO:0000313" key="14">
    <source>
        <dbReference type="EMBL" id="QIR06247.1"/>
    </source>
</evidence>
<dbReference type="CDD" id="cd18552">
    <property type="entry name" value="ABC_6TM_MsbA_like"/>
    <property type="match status" value="1"/>
</dbReference>
<feature type="domain" description="ABC transmembrane type-1" evidence="13">
    <location>
        <begin position="28"/>
        <end position="312"/>
    </location>
</feature>
<dbReference type="InterPro" id="IPR039421">
    <property type="entry name" value="Type_1_exporter"/>
</dbReference>
<dbReference type="InterPro" id="IPR011917">
    <property type="entry name" value="ABC_transpr_lipidA"/>
</dbReference>
<evidence type="ECO:0000256" key="8">
    <source>
        <dbReference type="ARBA" id="ARBA00022989"/>
    </source>
</evidence>
<dbReference type="PROSITE" id="PS50893">
    <property type="entry name" value="ABC_TRANSPORTER_2"/>
    <property type="match status" value="1"/>
</dbReference>
<keyword evidence="15" id="KW-1185">Reference proteome</keyword>
<sequence length="584" mass="64437">MSEYQDKTTWQTFKQLWPYIADYKIGLVIAIIALVINAASDTLMLSMLGPLLDQGFSYDDVAGDFLKWMPVYLVGLMVVRGLSSFVSAYFLSWVSGNVVMTMRRRMFNHFMKMPVSFFDQESSGALLSRITYDSEQVASATSSALVSLVREGAYIIGMMALMFWSSWQLSAILLVIAPVVAFSIRVVSKRFRRISSNMQDAMGSVTSSAEQMLKGHKVVLSYGGQDVEKARFDKVSNRMRQQTMKLVSAQAIANPVIQLIASMALVVVLVLANTEAIRSELTAGTFAVVFGAMFGLMRPLKSLTNVTSQFQRGMAACHSLFNLMELDTEKDTGEHEADRVKGDIQVDNVVFTYPSKEAPALRNVSFELPAGQTLALVGRSGSGKSTIANLLTRFYDIDSGTITLDGVPIDEYKLANLRQHVAVVSQNVHLFNDTVANNIAYAAEDQFTREQIIEAAKLAYADDFIRELDEGYDTIIGENGVSLSGGQRQRLAIARALLRNAPVLILDEATSALDTESERAIQAALDELQKNRTVLVIAHRLSTIEDADQILVVDEGEIVERGNHQALLEQDGAYAQLHRIQFGD</sequence>
<dbReference type="InterPro" id="IPR017871">
    <property type="entry name" value="ABC_transporter-like_CS"/>
</dbReference>
<evidence type="ECO:0000256" key="11">
    <source>
        <dbReference type="SAM" id="Phobius"/>
    </source>
</evidence>
<keyword evidence="3" id="KW-1003">Cell membrane</keyword>
<evidence type="ECO:0000256" key="7">
    <source>
        <dbReference type="ARBA" id="ARBA00022967"/>
    </source>
</evidence>
<evidence type="ECO:0000256" key="2">
    <source>
        <dbReference type="ARBA" id="ARBA00022448"/>
    </source>
</evidence>
<evidence type="ECO:0000256" key="4">
    <source>
        <dbReference type="ARBA" id="ARBA00022692"/>
    </source>
</evidence>
<dbReference type="GO" id="GO:0005524">
    <property type="term" value="F:ATP binding"/>
    <property type="evidence" value="ECO:0007669"/>
    <property type="project" value="UniProtKB-KW"/>
</dbReference>
<dbReference type="SUPFAM" id="SSF52540">
    <property type="entry name" value="P-loop containing nucleoside triphosphate hydrolases"/>
    <property type="match status" value="1"/>
</dbReference>
<dbReference type="RefSeq" id="WP_167314466.1">
    <property type="nucleotide sequence ID" value="NZ_CP050266.1"/>
</dbReference>
<organism evidence="14 15">
    <name type="scientific">Salinivibrio costicola</name>
    <name type="common">Vibrio costicola</name>
    <dbReference type="NCBI Taxonomy" id="51367"/>
    <lineage>
        <taxon>Bacteria</taxon>
        <taxon>Pseudomonadati</taxon>
        <taxon>Pseudomonadota</taxon>
        <taxon>Gammaproteobacteria</taxon>
        <taxon>Vibrionales</taxon>
        <taxon>Vibrionaceae</taxon>
        <taxon>Salinivibrio</taxon>
    </lineage>
</organism>
<feature type="transmembrane region" description="Helical" evidence="11">
    <location>
        <begin position="170"/>
        <end position="188"/>
    </location>
</feature>
<evidence type="ECO:0000259" key="12">
    <source>
        <dbReference type="PROSITE" id="PS50893"/>
    </source>
</evidence>
<dbReference type="NCBIfam" id="TIGR02203">
    <property type="entry name" value="MsbA_lipidA"/>
    <property type="match status" value="1"/>
</dbReference>
<comment type="subcellular location">
    <subcellularLocation>
        <location evidence="1">Cell membrane</location>
        <topology evidence="1">Multi-pass membrane protein</topology>
    </subcellularLocation>
</comment>
<dbReference type="PROSITE" id="PS00211">
    <property type="entry name" value="ABC_TRANSPORTER_1"/>
    <property type="match status" value="1"/>
</dbReference>